<reference evidence="5" key="1">
    <citation type="submission" date="2013-08" db="EMBL/GenBank/DDBJ databases">
        <title>Intrasporangium oryzae NRRL B-24470.</title>
        <authorList>
            <person name="Liu H."/>
            <person name="Wang G."/>
        </authorList>
    </citation>
    <scope>NUCLEOTIDE SEQUENCE [LARGE SCALE GENOMIC DNA]</scope>
    <source>
        <strain evidence="5">Q5-1</strain>
    </source>
</reference>
<dbReference type="Pfam" id="PF00583">
    <property type="entry name" value="Acetyltransf_1"/>
    <property type="match status" value="1"/>
</dbReference>
<feature type="domain" description="N-acetyltransferase" evidence="3">
    <location>
        <begin position="4"/>
        <end position="153"/>
    </location>
</feature>
<gene>
    <name evidence="4" type="ORF">N864_20100</name>
</gene>
<protein>
    <submittedName>
        <fullName evidence="4">GCN5 family acetyltransferase</fullName>
    </submittedName>
</protein>
<dbReference type="SUPFAM" id="SSF55729">
    <property type="entry name" value="Acyl-CoA N-acyltransferases (Nat)"/>
    <property type="match status" value="1"/>
</dbReference>
<keyword evidence="5" id="KW-1185">Reference proteome</keyword>
<evidence type="ECO:0000313" key="5">
    <source>
        <dbReference type="Proteomes" id="UP000019494"/>
    </source>
</evidence>
<dbReference type="RefSeq" id="WP_034715074.1">
    <property type="nucleotide sequence ID" value="NZ_AWQS01000039.1"/>
</dbReference>
<evidence type="ECO:0000256" key="1">
    <source>
        <dbReference type="ARBA" id="ARBA00022679"/>
    </source>
</evidence>
<accession>W9GRY8</accession>
<organism evidence="4 5">
    <name type="scientific">Intrasporangium chromatireducens Q5-1</name>
    <dbReference type="NCBI Taxonomy" id="584657"/>
    <lineage>
        <taxon>Bacteria</taxon>
        <taxon>Bacillati</taxon>
        <taxon>Actinomycetota</taxon>
        <taxon>Actinomycetes</taxon>
        <taxon>Micrococcales</taxon>
        <taxon>Intrasporangiaceae</taxon>
        <taxon>Intrasporangium</taxon>
    </lineage>
</organism>
<keyword evidence="1 4" id="KW-0808">Transferase</keyword>
<dbReference type="Gene3D" id="3.40.630.30">
    <property type="match status" value="1"/>
</dbReference>
<dbReference type="GO" id="GO:0016747">
    <property type="term" value="F:acyltransferase activity, transferring groups other than amino-acyl groups"/>
    <property type="evidence" value="ECO:0007669"/>
    <property type="project" value="InterPro"/>
</dbReference>
<dbReference type="EMBL" id="AWQS01000039">
    <property type="protein sequence ID" value="EWT06644.1"/>
    <property type="molecule type" value="Genomic_DNA"/>
</dbReference>
<evidence type="ECO:0000313" key="4">
    <source>
        <dbReference type="EMBL" id="EWT06644.1"/>
    </source>
</evidence>
<evidence type="ECO:0000256" key="2">
    <source>
        <dbReference type="ARBA" id="ARBA00023315"/>
    </source>
</evidence>
<dbReference type="OrthoDB" id="5145866at2"/>
<dbReference type="InterPro" id="IPR016181">
    <property type="entry name" value="Acyl_CoA_acyltransferase"/>
</dbReference>
<dbReference type="AlphaFoldDB" id="W9GRY8"/>
<dbReference type="PROSITE" id="PS51186">
    <property type="entry name" value="GNAT"/>
    <property type="match status" value="1"/>
</dbReference>
<evidence type="ECO:0000259" key="3">
    <source>
        <dbReference type="PROSITE" id="PS51186"/>
    </source>
</evidence>
<dbReference type="InterPro" id="IPR000182">
    <property type="entry name" value="GNAT_dom"/>
</dbReference>
<comment type="caution">
    <text evidence="4">The sequence shown here is derived from an EMBL/GenBank/DDBJ whole genome shotgun (WGS) entry which is preliminary data.</text>
</comment>
<dbReference type="PATRIC" id="fig|584657.3.peg.1434"/>
<sequence length="153" mass="16994">MPDVRIRRAGADDALIVAALHLQSGRDLGQVAEPGFLDRFADAWLAARPDHPTWIAESHGEHAGVLSARRLRPLPFPGRPEASWLYVGTVFVAPAHRKRGIGRSLIEGMLEWCRTTDVKWVRLNAETSQHAFYQALGFAVADTILEYDLREGA</sequence>
<dbReference type="PANTHER" id="PTHR43877:SF1">
    <property type="entry name" value="ACETYLTRANSFERASE"/>
    <property type="match status" value="1"/>
</dbReference>
<dbReference type="Proteomes" id="UP000019494">
    <property type="component" value="Unassembled WGS sequence"/>
</dbReference>
<dbReference type="CDD" id="cd04301">
    <property type="entry name" value="NAT_SF"/>
    <property type="match status" value="1"/>
</dbReference>
<dbReference type="InterPro" id="IPR050832">
    <property type="entry name" value="Bact_Acetyltransf"/>
</dbReference>
<name>W9GRY8_9MICO</name>
<keyword evidence="2" id="KW-0012">Acyltransferase</keyword>
<proteinExistence type="predicted"/>
<dbReference type="PANTHER" id="PTHR43877">
    <property type="entry name" value="AMINOALKYLPHOSPHONATE N-ACETYLTRANSFERASE-RELATED-RELATED"/>
    <property type="match status" value="1"/>
</dbReference>